<keyword evidence="7" id="KW-1133">Transmembrane helix</keyword>
<dbReference type="PANTHER" id="PTHR34218">
    <property type="entry name" value="PEPTIDASE S45 PENICILLIN AMIDASE"/>
    <property type="match status" value="1"/>
</dbReference>
<dbReference type="SUPFAM" id="SSF56235">
    <property type="entry name" value="N-terminal nucleophile aminohydrolases (Ntn hydrolases)"/>
    <property type="match status" value="1"/>
</dbReference>
<keyword evidence="7" id="KW-0812">Transmembrane</keyword>
<dbReference type="CDD" id="cd03747">
    <property type="entry name" value="Ntn_PGA_like"/>
    <property type="match status" value="1"/>
</dbReference>
<gene>
    <name evidence="8" type="ORF">M23134_02859</name>
</gene>
<comment type="cofactor">
    <cofactor evidence="5">
        <name>Ca(2+)</name>
        <dbReference type="ChEBI" id="CHEBI:29108"/>
    </cofactor>
    <text evidence="5">Binds 1 Ca(2+) ion per dimer.</text>
</comment>
<dbReference type="InterPro" id="IPR043146">
    <property type="entry name" value="Penicillin_amidase_N_B-knob"/>
</dbReference>
<keyword evidence="3" id="KW-0865">Zymogen</keyword>
<keyword evidence="9" id="KW-1185">Reference proteome</keyword>
<evidence type="ECO:0000256" key="7">
    <source>
        <dbReference type="SAM" id="Phobius"/>
    </source>
</evidence>
<dbReference type="GO" id="GO:0016811">
    <property type="term" value="F:hydrolase activity, acting on carbon-nitrogen (but not peptide) bonds, in linear amides"/>
    <property type="evidence" value="ECO:0007669"/>
    <property type="project" value="InterPro"/>
</dbReference>
<keyword evidence="7" id="KW-0472">Membrane</keyword>
<dbReference type="MEROPS" id="S45.003"/>
<evidence type="ECO:0000313" key="9">
    <source>
        <dbReference type="Proteomes" id="UP000004095"/>
    </source>
</evidence>
<comment type="similarity">
    <text evidence="1">Belongs to the peptidase S45 family.</text>
</comment>
<dbReference type="Gene3D" id="1.10.439.10">
    <property type="entry name" value="Penicillin Amidohydrolase, domain 1"/>
    <property type="match status" value="1"/>
</dbReference>
<dbReference type="Proteomes" id="UP000004095">
    <property type="component" value="Unassembled WGS sequence"/>
</dbReference>
<organism evidence="8 9">
    <name type="scientific">Microscilla marina ATCC 23134</name>
    <dbReference type="NCBI Taxonomy" id="313606"/>
    <lineage>
        <taxon>Bacteria</taxon>
        <taxon>Pseudomonadati</taxon>
        <taxon>Bacteroidota</taxon>
        <taxon>Cytophagia</taxon>
        <taxon>Cytophagales</taxon>
        <taxon>Microscillaceae</taxon>
        <taxon>Microscilla</taxon>
    </lineage>
</organism>
<dbReference type="OrthoDB" id="9759796at2"/>
<dbReference type="PIRSF" id="PIRSF001227">
    <property type="entry name" value="Pen_acylase"/>
    <property type="match status" value="1"/>
</dbReference>
<dbReference type="InterPro" id="IPR023343">
    <property type="entry name" value="Penicillin_amidase_dom1"/>
</dbReference>
<evidence type="ECO:0000256" key="3">
    <source>
        <dbReference type="ARBA" id="ARBA00023145"/>
    </source>
</evidence>
<dbReference type="PANTHER" id="PTHR34218:SF5">
    <property type="entry name" value="PENICILLIN ACYLASE FAMILY PROTEIN"/>
    <property type="match status" value="1"/>
</dbReference>
<feature type="region of interest" description="Disordered" evidence="6">
    <location>
        <begin position="396"/>
        <end position="457"/>
    </location>
</feature>
<dbReference type="InterPro" id="IPR014395">
    <property type="entry name" value="Pen/GL7ACA/AHL_acylase"/>
</dbReference>
<protein>
    <submittedName>
        <fullName evidence="8">Penicillin amidase family protein</fullName>
    </submittedName>
</protein>
<evidence type="ECO:0000256" key="4">
    <source>
        <dbReference type="PIRSR" id="PIRSR001227-1"/>
    </source>
</evidence>
<feature type="binding site" evidence="5">
    <location>
        <position position="331"/>
    </location>
    <ligand>
        <name>Ca(2+)</name>
        <dbReference type="ChEBI" id="CHEBI:29108"/>
    </ligand>
</feature>
<dbReference type="Gene3D" id="2.30.120.10">
    <property type="match status" value="1"/>
</dbReference>
<reference evidence="8 9" key="1">
    <citation type="submission" date="2007-01" db="EMBL/GenBank/DDBJ databases">
        <authorList>
            <person name="Haygood M."/>
            <person name="Podell S."/>
            <person name="Anderson C."/>
            <person name="Hopkinson B."/>
            <person name="Roe K."/>
            <person name="Barbeau K."/>
            <person name="Gaasterland T."/>
            <person name="Ferriera S."/>
            <person name="Johnson J."/>
            <person name="Kravitz S."/>
            <person name="Beeson K."/>
            <person name="Sutton G."/>
            <person name="Rogers Y.-H."/>
            <person name="Friedman R."/>
            <person name="Frazier M."/>
            <person name="Venter J.C."/>
        </authorList>
    </citation>
    <scope>NUCLEOTIDE SEQUENCE [LARGE SCALE GENOMIC DNA]</scope>
    <source>
        <strain evidence="8 9">ATCC 23134</strain>
    </source>
</reference>
<evidence type="ECO:0000256" key="2">
    <source>
        <dbReference type="ARBA" id="ARBA00022801"/>
    </source>
</evidence>
<feature type="binding site" evidence="5">
    <location>
        <position position="328"/>
    </location>
    <ligand>
        <name>Ca(2+)</name>
        <dbReference type="ChEBI" id="CHEBI:29108"/>
    </ligand>
</feature>
<evidence type="ECO:0000256" key="5">
    <source>
        <dbReference type="PIRSR" id="PIRSR001227-2"/>
    </source>
</evidence>
<keyword evidence="5" id="KW-0479">Metal-binding</keyword>
<name>A1ZPV7_MICM2</name>
<feature type="transmembrane region" description="Helical" evidence="7">
    <location>
        <begin position="7"/>
        <end position="26"/>
    </location>
</feature>
<dbReference type="GO" id="GO:0017000">
    <property type="term" value="P:antibiotic biosynthetic process"/>
    <property type="evidence" value="ECO:0007669"/>
    <property type="project" value="InterPro"/>
</dbReference>
<evidence type="ECO:0000256" key="6">
    <source>
        <dbReference type="SAM" id="MobiDB-lite"/>
    </source>
</evidence>
<dbReference type="RefSeq" id="WP_002699273.1">
    <property type="nucleotide sequence ID" value="NZ_AAWS01000022.1"/>
</dbReference>
<keyword evidence="5" id="KW-0106">Calcium</keyword>
<dbReference type="InterPro" id="IPR029055">
    <property type="entry name" value="Ntn_hydrolases_N"/>
</dbReference>
<evidence type="ECO:0000256" key="1">
    <source>
        <dbReference type="ARBA" id="ARBA00006586"/>
    </source>
</evidence>
<dbReference type="InterPro" id="IPR002692">
    <property type="entry name" value="S45"/>
</dbReference>
<dbReference type="Pfam" id="PF01804">
    <property type="entry name" value="Penicil_amidase"/>
    <property type="match status" value="1"/>
</dbReference>
<accession>A1ZPV7</accession>
<dbReference type="EMBL" id="AAWS01000022">
    <property type="protein sequence ID" value="EAY27612.1"/>
    <property type="molecule type" value="Genomic_DNA"/>
</dbReference>
<dbReference type="Gene3D" id="3.60.20.10">
    <property type="entry name" value="Glutamine Phosphoribosylpyrophosphate, subunit 1, domain 1"/>
    <property type="match status" value="2"/>
</dbReference>
<dbReference type="AlphaFoldDB" id="A1ZPV7"/>
<proteinExistence type="inferred from homology"/>
<feature type="compositionally biased region" description="Basic and acidic residues" evidence="6">
    <location>
        <begin position="434"/>
        <end position="445"/>
    </location>
</feature>
<feature type="compositionally biased region" description="Basic residues" evidence="6">
    <location>
        <begin position="413"/>
        <end position="433"/>
    </location>
</feature>
<dbReference type="eggNOG" id="COG2366">
    <property type="taxonomic scope" value="Bacteria"/>
</dbReference>
<evidence type="ECO:0000313" key="8">
    <source>
        <dbReference type="EMBL" id="EAY27612.1"/>
    </source>
</evidence>
<sequence>MKWFVRSLLIILILVMLVVGGVYFFLQSTKPKYTGKITLEGLKKTAKIHYDKHGVPHIGADNMEDAYFALGYAHAQDRLFQMDLMKRIGSGRLSEFFGKKTIETDRLMRALGISENAKASAAEFRKNPDTPHYKATMAYIAGVNQFIKKGKAPAEYTILGVEREELTLEHVYHILGYMGFSFATGHRTDPLLTELNKKLGAKYLKDLRINTADDSLKIPTYNPSGNDSLPNVNTGGIASAIHDIVQQMPVATWFGSNSWVVSGKLTQSGKVLLANDTHIKYAQPSVWFEAHIEYPGFSFYGNHLAGIPFGIVGHTRNHAWGLTMLENDDIDFYTEKLNPQNSNQVWATNKWESLKIRYEVIKVKGGDNIRIRVKTSRHGPIINDVLLNKAEKEAVATVKPKKEKKKGEEKDKKAKKTKLKAPKLKIGKKKKDKDKKEDKQEDKTDTTAQSTKATRPAPRYETPISVYWTFTKFKNKSLEGLFNLSHSKSMREVERAVSTIHAPGLNLMYGDKQGNIAWWAVAKLIKRRDSLNSKFFMDGASGKDEPLGFYKFEENPRSINPPSGFVFSANNQPEKMSDGVYYPGYYVPDHRAKRIKSWLTRTQRWNMSKMQVMITDGISAAYPHISREFAQVLEKDVVLKTSAKKQERYQEAIAQLKGWKGEHTLESVAPTIYYKMLSHVLYKTLKDEMGTTNFNTFMGLFVMRRTIPYLMQNKNSLWWDNATTLTSKETRADIFREAFVQTMNELEQQLGKKVDKWHWKKMHTLEHKHPLGKGGFPLNRMFDVGPYAVMGGLEVINNQAFKLDHTAKAMKVKSGPAMRLIVDFGNIDKSVSMLPTGQSGNFMSPYYSDQTELFNSGRFRETPMISRDSIQKMRRRKVLVLKPRK</sequence>
<comment type="caution">
    <text evidence="8">The sequence shown here is derived from an EMBL/GenBank/DDBJ whole genome shotgun (WGS) entry which is preliminary data.</text>
</comment>
<feature type="active site" description="Nucleophile" evidence="4">
    <location>
        <position position="256"/>
    </location>
</feature>
<dbReference type="GO" id="GO:0046872">
    <property type="term" value="F:metal ion binding"/>
    <property type="evidence" value="ECO:0007669"/>
    <property type="project" value="UniProtKB-KW"/>
</dbReference>
<keyword evidence="2" id="KW-0378">Hydrolase</keyword>